<sequence>MSEEVAVRTATPGDRLAVRRLVDGAVLSVPDLDARIKAGDVLLAVRSDGGDGGTGRPLGTLVCEPIAGGWEVVAVAVRRSRRDRGIGRALVEAAGEREGRLVAEFDASVEPFYESLGFAIQPVDDEDRYRGEFD</sequence>
<protein>
    <submittedName>
        <fullName evidence="2">GNAT family N-acetyltransferase</fullName>
        <ecNumber evidence="2">2.3.1.-</ecNumber>
    </submittedName>
</protein>
<comment type="caution">
    <text evidence="2">The sequence shown here is derived from an EMBL/GenBank/DDBJ whole genome shotgun (WGS) entry which is preliminary data.</text>
</comment>
<dbReference type="InterPro" id="IPR016181">
    <property type="entry name" value="Acyl_CoA_acyltransferase"/>
</dbReference>
<keyword evidence="2" id="KW-0808">Transferase</keyword>
<dbReference type="EMBL" id="JBHSJG010000049">
    <property type="protein sequence ID" value="MFC4989493.1"/>
    <property type="molecule type" value="Genomic_DNA"/>
</dbReference>
<dbReference type="Gene3D" id="3.40.630.30">
    <property type="match status" value="1"/>
</dbReference>
<dbReference type="AlphaFoldDB" id="A0ABD5QIF7"/>
<dbReference type="EC" id="2.3.1.-" evidence="2"/>
<name>A0ABD5QIF7_9EURY</name>
<evidence type="ECO:0000259" key="1">
    <source>
        <dbReference type="PROSITE" id="PS51186"/>
    </source>
</evidence>
<gene>
    <name evidence="2" type="ORF">ACFPFO_17360</name>
</gene>
<dbReference type="RefSeq" id="WP_224827729.1">
    <property type="nucleotide sequence ID" value="NZ_JAIVEF010000002.1"/>
</dbReference>
<keyword evidence="2" id="KW-0012">Acyltransferase</keyword>
<feature type="domain" description="N-acetyltransferase" evidence="1">
    <location>
        <begin position="5"/>
        <end position="134"/>
    </location>
</feature>
<evidence type="ECO:0000313" key="3">
    <source>
        <dbReference type="Proteomes" id="UP001595925"/>
    </source>
</evidence>
<dbReference type="PROSITE" id="PS51186">
    <property type="entry name" value="GNAT"/>
    <property type="match status" value="1"/>
</dbReference>
<dbReference type="Proteomes" id="UP001595925">
    <property type="component" value="Unassembled WGS sequence"/>
</dbReference>
<keyword evidence="3" id="KW-1185">Reference proteome</keyword>
<dbReference type="SUPFAM" id="SSF55729">
    <property type="entry name" value="Acyl-CoA N-acyltransferases (Nat)"/>
    <property type="match status" value="1"/>
</dbReference>
<reference evidence="2 3" key="1">
    <citation type="journal article" date="2019" name="Int. J. Syst. Evol. Microbiol.">
        <title>The Global Catalogue of Microorganisms (GCM) 10K type strain sequencing project: providing services to taxonomists for standard genome sequencing and annotation.</title>
        <authorList>
            <consortium name="The Broad Institute Genomics Platform"/>
            <consortium name="The Broad Institute Genome Sequencing Center for Infectious Disease"/>
            <person name="Wu L."/>
            <person name="Ma J."/>
        </authorList>
    </citation>
    <scope>NUCLEOTIDE SEQUENCE [LARGE SCALE GENOMIC DNA]</scope>
    <source>
        <strain evidence="2 3">CGMCC 1.15824</strain>
    </source>
</reference>
<accession>A0ABD5QIF7</accession>
<dbReference type="GO" id="GO:0016746">
    <property type="term" value="F:acyltransferase activity"/>
    <property type="evidence" value="ECO:0007669"/>
    <property type="project" value="UniProtKB-KW"/>
</dbReference>
<dbReference type="CDD" id="cd04301">
    <property type="entry name" value="NAT_SF"/>
    <property type="match status" value="1"/>
</dbReference>
<proteinExistence type="predicted"/>
<organism evidence="2 3">
    <name type="scientific">Saliphagus infecundisoli</name>
    <dbReference type="NCBI Taxonomy" id="1849069"/>
    <lineage>
        <taxon>Archaea</taxon>
        <taxon>Methanobacteriati</taxon>
        <taxon>Methanobacteriota</taxon>
        <taxon>Stenosarchaea group</taxon>
        <taxon>Halobacteria</taxon>
        <taxon>Halobacteriales</taxon>
        <taxon>Natrialbaceae</taxon>
        <taxon>Saliphagus</taxon>
    </lineage>
</organism>
<dbReference type="InterPro" id="IPR000182">
    <property type="entry name" value="GNAT_dom"/>
</dbReference>
<dbReference type="Pfam" id="PF13508">
    <property type="entry name" value="Acetyltransf_7"/>
    <property type="match status" value="1"/>
</dbReference>
<evidence type="ECO:0000313" key="2">
    <source>
        <dbReference type="EMBL" id="MFC4989493.1"/>
    </source>
</evidence>